<reference evidence="3 4" key="2">
    <citation type="submission" date="2018-10" db="EMBL/GenBank/DDBJ databases">
        <authorList>
            <consortium name="Pathogen Informatics"/>
        </authorList>
    </citation>
    <scope>NUCLEOTIDE SEQUENCE [LARGE SCALE GENOMIC DNA]</scope>
</reference>
<dbReference type="InterPro" id="IPR002591">
    <property type="entry name" value="Phosphodiest/P_Trfase"/>
</dbReference>
<dbReference type="AlphaFoldDB" id="A0A0N4VC26"/>
<accession>A0A0N4VC26</accession>
<dbReference type="Pfam" id="PF01663">
    <property type="entry name" value="Phosphodiest"/>
    <property type="match status" value="1"/>
</dbReference>
<dbReference type="PANTHER" id="PTHR10151">
    <property type="entry name" value="ECTONUCLEOTIDE PYROPHOSPHATASE/PHOSPHODIESTERASE"/>
    <property type="match status" value="1"/>
</dbReference>
<evidence type="ECO:0000313" key="4">
    <source>
        <dbReference type="Proteomes" id="UP000274131"/>
    </source>
</evidence>
<dbReference type="WBParaSite" id="EVEC_0000810401-mRNA-1">
    <property type="protein sequence ID" value="EVEC_0000810401-mRNA-1"/>
    <property type="gene ID" value="EVEC_0000810401"/>
</dbReference>
<dbReference type="GO" id="GO:0016787">
    <property type="term" value="F:hydrolase activity"/>
    <property type="evidence" value="ECO:0007669"/>
    <property type="project" value="UniProtKB-ARBA"/>
</dbReference>
<feature type="signal peptide" evidence="2">
    <location>
        <begin position="1"/>
        <end position="25"/>
    </location>
</feature>
<gene>
    <name evidence="3" type="ORF">EVEC_LOCUS7588</name>
</gene>
<evidence type="ECO:0000256" key="2">
    <source>
        <dbReference type="SAM" id="SignalP"/>
    </source>
</evidence>
<keyword evidence="2" id="KW-0732">Signal</keyword>
<proteinExistence type="predicted"/>
<dbReference type="Gene3D" id="3.30.1360.180">
    <property type="match status" value="1"/>
</dbReference>
<evidence type="ECO:0000313" key="5">
    <source>
        <dbReference type="WBParaSite" id="EVEC_0000810401-mRNA-1"/>
    </source>
</evidence>
<evidence type="ECO:0000256" key="1">
    <source>
        <dbReference type="SAM" id="Phobius"/>
    </source>
</evidence>
<dbReference type="SUPFAM" id="SSF53649">
    <property type="entry name" value="Alkaline phosphatase-like"/>
    <property type="match status" value="1"/>
</dbReference>
<feature type="transmembrane region" description="Helical" evidence="1">
    <location>
        <begin position="445"/>
        <end position="467"/>
    </location>
</feature>
<keyword evidence="1" id="KW-0812">Transmembrane</keyword>
<name>A0A0N4VC26_ENTVE</name>
<dbReference type="EMBL" id="UXUI01008992">
    <property type="protein sequence ID" value="VDD92837.1"/>
    <property type="molecule type" value="Genomic_DNA"/>
</dbReference>
<keyword evidence="4" id="KW-1185">Reference proteome</keyword>
<organism evidence="5">
    <name type="scientific">Enterobius vermicularis</name>
    <name type="common">Human pinworm</name>
    <dbReference type="NCBI Taxonomy" id="51028"/>
    <lineage>
        <taxon>Eukaryota</taxon>
        <taxon>Metazoa</taxon>
        <taxon>Ecdysozoa</taxon>
        <taxon>Nematoda</taxon>
        <taxon>Chromadorea</taxon>
        <taxon>Rhabditida</taxon>
        <taxon>Spirurina</taxon>
        <taxon>Oxyuridomorpha</taxon>
        <taxon>Oxyuroidea</taxon>
        <taxon>Oxyuridae</taxon>
        <taxon>Enterobius</taxon>
    </lineage>
</organism>
<reference evidence="5" key="1">
    <citation type="submission" date="2017-02" db="UniProtKB">
        <authorList>
            <consortium name="WormBaseParasite"/>
        </authorList>
    </citation>
    <scope>IDENTIFICATION</scope>
</reference>
<evidence type="ECO:0000313" key="3">
    <source>
        <dbReference type="EMBL" id="VDD92837.1"/>
    </source>
</evidence>
<dbReference type="Proteomes" id="UP000274131">
    <property type="component" value="Unassembled WGS sequence"/>
</dbReference>
<feature type="chain" id="PRO_5043122800" evidence="2">
    <location>
        <begin position="26"/>
        <end position="513"/>
    </location>
</feature>
<dbReference type="STRING" id="51028.A0A0N4VC26"/>
<keyword evidence="1" id="KW-1133">Transmembrane helix</keyword>
<keyword evidence="1" id="KW-0472">Membrane</keyword>
<sequence length="513" mass="57861">MQILAVQTVFLIIVSCNVFVGNITATKLNDNPLLLLISFGGFRYDLLNETLVPHIWKFASEGVNFVEGIKPQFPPLTVPNHATIATGLTVEQHGLVANRFYDQAQQMMYDVMNITQTPNVVKNSLNSRFYKGEPIWLTNQNAGEKRGSAIFRWPAGNGHYSGIAGKLKYFKPYTQSGSLAQWKTDLDEIIQLFTVDNRTVNFAAWYVGQLENVFPNYGFRKAKLLETLQNLDELFAYTASKLEDLPELKERLNIILTADHGYAEVVSRKNVLCLADYVDMTKIQYGDHMLYVKDSVARAKIYETLKTAILADKLKIEIYKKNDIPARYHYSTSSYIGDIILIPNVGYMIQERCSKDEASDKFPLATAGLDSNHWTMRSMLIMKGPAFKKQRKITSIVDNVALYSLMSYVLGVFEAANNGSLNCFIPALALPSTEYAWLQADETKFITIALTAIVPVALLVSLFLLWITEWICQESAETKHDYQCVSQDPINTATHRHQCNSGFINNSSSEDEL</sequence>
<dbReference type="PANTHER" id="PTHR10151:SF120">
    <property type="entry name" value="BIS(5'-ADENOSYL)-TRIPHOSPHATASE"/>
    <property type="match status" value="1"/>
</dbReference>
<dbReference type="CDD" id="cd16018">
    <property type="entry name" value="Enpp"/>
    <property type="match status" value="1"/>
</dbReference>
<dbReference type="OrthoDB" id="415411at2759"/>
<dbReference type="InterPro" id="IPR017850">
    <property type="entry name" value="Alkaline_phosphatase_core_sf"/>
</dbReference>
<dbReference type="Gene3D" id="3.40.720.10">
    <property type="entry name" value="Alkaline Phosphatase, subunit A"/>
    <property type="match status" value="1"/>
</dbReference>
<protein>
    <submittedName>
        <fullName evidence="5">Bis(5'-adenosyl)-triphosphatase</fullName>
    </submittedName>
</protein>